<dbReference type="EMBL" id="QRHE01000011">
    <property type="protein sequence ID" value="RHF50784.1"/>
    <property type="molecule type" value="Genomic_DNA"/>
</dbReference>
<reference evidence="9 10" key="1">
    <citation type="submission" date="2018-08" db="EMBL/GenBank/DDBJ databases">
        <title>A genome reference for cultivated species of the human gut microbiota.</title>
        <authorList>
            <person name="Zou Y."/>
            <person name="Xue W."/>
            <person name="Luo G."/>
        </authorList>
    </citation>
    <scope>NUCLEOTIDE SEQUENCE [LARGE SCALE GENOMIC DNA]</scope>
    <source>
        <strain evidence="9 10">AM25-21AC</strain>
    </source>
</reference>
<keyword evidence="7" id="KW-0472">Membrane</keyword>
<dbReference type="InterPro" id="IPR003439">
    <property type="entry name" value="ABC_transporter-like_ATP-bd"/>
</dbReference>
<evidence type="ECO:0000256" key="2">
    <source>
        <dbReference type="ARBA" id="ARBA00005417"/>
    </source>
</evidence>
<evidence type="ECO:0000313" key="10">
    <source>
        <dbReference type="Proteomes" id="UP000283442"/>
    </source>
</evidence>
<keyword evidence="3" id="KW-0813">Transport</keyword>
<name>A0A414NV79_9FIRM</name>
<evidence type="ECO:0000256" key="6">
    <source>
        <dbReference type="ARBA" id="ARBA00022840"/>
    </source>
</evidence>
<dbReference type="InterPro" id="IPR027417">
    <property type="entry name" value="P-loop_NTPase"/>
</dbReference>
<feature type="domain" description="ABC transporter" evidence="8">
    <location>
        <begin position="8"/>
        <end position="251"/>
    </location>
</feature>
<evidence type="ECO:0000256" key="4">
    <source>
        <dbReference type="ARBA" id="ARBA00022475"/>
    </source>
</evidence>
<evidence type="ECO:0000256" key="5">
    <source>
        <dbReference type="ARBA" id="ARBA00022741"/>
    </source>
</evidence>
<evidence type="ECO:0000256" key="1">
    <source>
        <dbReference type="ARBA" id="ARBA00004202"/>
    </source>
</evidence>
<dbReference type="GO" id="GO:0016887">
    <property type="term" value="F:ATP hydrolysis activity"/>
    <property type="evidence" value="ECO:0007669"/>
    <property type="project" value="InterPro"/>
</dbReference>
<organism evidence="9 10">
    <name type="scientific">Mitsuokella multacida</name>
    <dbReference type="NCBI Taxonomy" id="52226"/>
    <lineage>
        <taxon>Bacteria</taxon>
        <taxon>Bacillati</taxon>
        <taxon>Bacillota</taxon>
        <taxon>Negativicutes</taxon>
        <taxon>Selenomonadales</taxon>
        <taxon>Selenomonadaceae</taxon>
        <taxon>Mitsuokella</taxon>
    </lineage>
</organism>
<evidence type="ECO:0000259" key="8">
    <source>
        <dbReference type="PROSITE" id="PS50893"/>
    </source>
</evidence>
<dbReference type="AlphaFoldDB" id="A0A414NV79"/>
<dbReference type="PROSITE" id="PS50893">
    <property type="entry name" value="ABC_TRANSPORTER_2"/>
    <property type="match status" value="1"/>
</dbReference>
<gene>
    <name evidence="9" type="ORF">DW674_09910</name>
</gene>
<keyword evidence="6 9" id="KW-0067">ATP-binding</keyword>
<comment type="subcellular location">
    <subcellularLocation>
        <location evidence="1">Cell membrane</location>
        <topology evidence="1">Peripheral membrane protein</topology>
    </subcellularLocation>
</comment>
<keyword evidence="5" id="KW-0547">Nucleotide-binding</keyword>
<comment type="caution">
    <text evidence="9">The sequence shown here is derived from an EMBL/GenBank/DDBJ whole genome shotgun (WGS) entry which is preliminary data.</text>
</comment>
<dbReference type="PANTHER" id="PTHR43297">
    <property type="entry name" value="OLIGOPEPTIDE TRANSPORT ATP-BINDING PROTEIN APPD"/>
    <property type="match status" value="1"/>
</dbReference>
<dbReference type="InterPro" id="IPR050388">
    <property type="entry name" value="ABC_Ni/Peptide_Import"/>
</dbReference>
<dbReference type="GO" id="GO:0005524">
    <property type="term" value="F:ATP binding"/>
    <property type="evidence" value="ECO:0007669"/>
    <property type="project" value="UniProtKB-KW"/>
</dbReference>
<dbReference type="PANTHER" id="PTHR43297:SF2">
    <property type="entry name" value="DIPEPTIDE TRANSPORT ATP-BINDING PROTEIN DPPD"/>
    <property type="match status" value="1"/>
</dbReference>
<evidence type="ECO:0000256" key="3">
    <source>
        <dbReference type="ARBA" id="ARBA00022448"/>
    </source>
</evidence>
<evidence type="ECO:0000256" key="7">
    <source>
        <dbReference type="ARBA" id="ARBA00023136"/>
    </source>
</evidence>
<dbReference type="GO" id="GO:0005886">
    <property type="term" value="C:plasma membrane"/>
    <property type="evidence" value="ECO:0007669"/>
    <property type="project" value="UniProtKB-SubCell"/>
</dbReference>
<sequence length="269" mass="29019">MNIMKPLLDVTHLSISYGSLTAVNNLSFSLNAGSTLAIVGESGSGKSSVLRAILGLPERGRSWQGDISMDGQSLLTLPPGKRRALCGSAIAMIFQDAGASFCPVRRISAQISESIRAHANWTKQQIRQRAEELMAVLDLPQTVWDAYPFELSGGMGQRVGILAAMMLRPKLLLADEPTSALDVLSQICVLDALKALQRTEGTAILLVTHNIAVARHLADALLVMRRGECIEYGTCETVLQHPQQAYTRELLHAIPQLPLEGTAEGGLLQ</sequence>
<protein>
    <submittedName>
        <fullName evidence="9">ABC transporter ATP-binding protein</fullName>
    </submittedName>
</protein>
<dbReference type="Pfam" id="PF00005">
    <property type="entry name" value="ABC_tran"/>
    <property type="match status" value="1"/>
</dbReference>
<dbReference type="InterPro" id="IPR003593">
    <property type="entry name" value="AAA+_ATPase"/>
</dbReference>
<accession>A0A414NV79</accession>
<keyword evidence="4" id="KW-1003">Cell membrane</keyword>
<dbReference type="SMART" id="SM00382">
    <property type="entry name" value="AAA"/>
    <property type="match status" value="1"/>
</dbReference>
<dbReference type="OrthoDB" id="9806285at2"/>
<evidence type="ECO:0000313" key="9">
    <source>
        <dbReference type="EMBL" id="RHF50784.1"/>
    </source>
</evidence>
<dbReference type="SUPFAM" id="SSF52540">
    <property type="entry name" value="P-loop containing nucleoside triphosphate hydrolases"/>
    <property type="match status" value="1"/>
</dbReference>
<dbReference type="CDD" id="cd03257">
    <property type="entry name" value="ABC_NikE_OppD_transporters"/>
    <property type="match status" value="1"/>
</dbReference>
<proteinExistence type="inferred from homology"/>
<dbReference type="Proteomes" id="UP000283442">
    <property type="component" value="Unassembled WGS sequence"/>
</dbReference>
<comment type="similarity">
    <text evidence="2">Belongs to the ABC transporter superfamily.</text>
</comment>
<dbReference type="Gene3D" id="3.40.50.300">
    <property type="entry name" value="P-loop containing nucleotide triphosphate hydrolases"/>
    <property type="match status" value="1"/>
</dbReference>